<dbReference type="HOGENOM" id="CLU_004184_13_0_1"/>
<evidence type="ECO:0000313" key="4">
    <source>
        <dbReference type="Proteomes" id="UP000000724"/>
    </source>
</evidence>
<gene>
    <name evidence="3" type="ORF">Pc16g14270</name>
    <name evidence="3" type="ORF">PCH_Pc16g14270</name>
</gene>
<evidence type="ECO:0000256" key="1">
    <source>
        <dbReference type="SAM" id="MobiDB-lite"/>
    </source>
</evidence>
<dbReference type="Proteomes" id="UP000000724">
    <property type="component" value="Contig Pc00c16"/>
</dbReference>
<feature type="region of interest" description="Disordered" evidence="1">
    <location>
        <begin position="1"/>
        <end position="35"/>
    </location>
</feature>
<dbReference type="AlphaFoldDB" id="B6H9X4"/>
<dbReference type="OMA" id="ISSRTEW"/>
<dbReference type="PANTHER" id="PTHR24148:SF64">
    <property type="entry name" value="HETEROKARYON INCOMPATIBILITY DOMAIN-CONTAINING PROTEIN"/>
    <property type="match status" value="1"/>
</dbReference>
<dbReference type="OrthoDB" id="4369883at2759"/>
<feature type="domain" description="Heterokaryon incompatibility" evidence="2">
    <location>
        <begin position="80"/>
        <end position="209"/>
    </location>
</feature>
<dbReference type="InterPro" id="IPR010730">
    <property type="entry name" value="HET"/>
</dbReference>
<organism evidence="3 4">
    <name type="scientific">Penicillium rubens (strain ATCC 28089 / DSM 1075 / NRRL 1951 / Wisconsin 54-1255)</name>
    <name type="common">Penicillium chrysogenum</name>
    <dbReference type="NCBI Taxonomy" id="500485"/>
    <lineage>
        <taxon>Eukaryota</taxon>
        <taxon>Fungi</taxon>
        <taxon>Dikarya</taxon>
        <taxon>Ascomycota</taxon>
        <taxon>Pezizomycotina</taxon>
        <taxon>Eurotiomycetes</taxon>
        <taxon>Eurotiomycetidae</taxon>
        <taxon>Eurotiales</taxon>
        <taxon>Aspergillaceae</taxon>
        <taxon>Penicillium</taxon>
        <taxon>Penicillium chrysogenum species complex</taxon>
    </lineage>
</organism>
<evidence type="ECO:0000259" key="2">
    <source>
        <dbReference type="Pfam" id="PF06985"/>
    </source>
</evidence>
<dbReference type="InterPro" id="IPR052895">
    <property type="entry name" value="HetReg/Transcr_Mod"/>
</dbReference>
<dbReference type="STRING" id="500485.B6H9X4"/>
<dbReference type="BioCyc" id="PCHR:PC16G14270-MONOMER"/>
<protein>
    <submittedName>
        <fullName evidence="3">Pc16g14270 protein</fullName>
    </submittedName>
</protein>
<sequence length="619" mass="70978">MDQCRKRPWSVVSTERDQNNTVPPDRSDRPDAPPELWNPHFNYGRIMENEIRLVTLKQGVAGSQIECSLSSTTLPPPYPYHALSYCWGEQRQQKPVLFNSQPFMISDELHAALSCLRRPSMDLTIWVDYLCISQSNPEEKQHQVDLMHEIYGKAENVISWLGEGSNDLVDKLIEHKENLPLVYCSLDPANCLQNLFSRKYWSRAWIIQEMRSSRPGCLKLRCGMGEESYDSVLKAARELCSMADIHLDMSGTQQTLYTPAVIPERNLTILPPDGGRNQFSFREFLDMFLDRECSDPRDNLFAFKHLFENRLHGRIMINYEEDKEVVIPRIFAGLIEETQDLYILTIRTRQISSRTEWQKRLPSWCPFVGTPYKTPCIPKLPDQISGVGQRGKKISFVDHGSRLALKTDGTVLGQVLKVHHPTCLPAAFQKFQDDSDAESASNQISEYREFLRSFDIDGFPELPCRSMATSPSAHVAVDGRRKFSRERTSDLEDFARRVTGRSICVFERRRRTKRFNWGERAKGQKKAYRDIASAYVTNEAQKGDLICLLSGHQMIPVVLRREGEIYRVIGDVSGRFTDHVRGYKKLPALNIVRYNNLGVNSRNRPAFLLCMSDALGTSP</sequence>
<dbReference type="PANTHER" id="PTHR24148">
    <property type="entry name" value="ANKYRIN REPEAT DOMAIN-CONTAINING PROTEIN 39 HOMOLOG-RELATED"/>
    <property type="match status" value="1"/>
</dbReference>
<evidence type="ECO:0000313" key="3">
    <source>
        <dbReference type="EMBL" id="CAP94097.1"/>
    </source>
</evidence>
<reference evidence="3 4" key="1">
    <citation type="journal article" date="2008" name="Nat. Biotechnol.">
        <title>Genome sequencing and analysis of the filamentous fungus Penicillium chrysogenum.</title>
        <authorList>
            <person name="van den Berg M.A."/>
            <person name="Albang R."/>
            <person name="Albermann K."/>
            <person name="Badger J.H."/>
            <person name="Daran J.-M."/>
            <person name="Driessen A.J.M."/>
            <person name="Garcia-Estrada C."/>
            <person name="Fedorova N.D."/>
            <person name="Harris D.M."/>
            <person name="Heijne W.H.M."/>
            <person name="Joardar V.S."/>
            <person name="Kiel J.A.K.W."/>
            <person name="Kovalchuk A."/>
            <person name="Martin J.F."/>
            <person name="Nierman W.C."/>
            <person name="Nijland J.G."/>
            <person name="Pronk J.T."/>
            <person name="Roubos J.A."/>
            <person name="van der Klei I.J."/>
            <person name="van Peij N.N.M.E."/>
            <person name="Veenhuis M."/>
            <person name="von Doehren H."/>
            <person name="Wagner C."/>
            <person name="Wortman J.R."/>
            <person name="Bovenberg R.A.L."/>
        </authorList>
    </citation>
    <scope>NUCLEOTIDE SEQUENCE [LARGE SCALE GENOMIC DNA]</scope>
    <source>
        <strain evidence="4">ATCC 28089 / DSM 1075 / NRRL 1951 / Wisconsin 54-1255</strain>
    </source>
</reference>
<accession>B6H9X4</accession>
<keyword evidence="4" id="KW-1185">Reference proteome</keyword>
<dbReference type="eggNOG" id="ENOG502SPDV">
    <property type="taxonomic scope" value="Eukaryota"/>
</dbReference>
<proteinExistence type="predicted"/>
<dbReference type="EMBL" id="AM920431">
    <property type="protein sequence ID" value="CAP94097.1"/>
    <property type="molecule type" value="Genomic_DNA"/>
</dbReference>
<dbReference type="VEuPathDB" id="FungiDB:PCH_Pc16g14270"/>
<dbReference type="Pfam" id="PF06985">
    <property type="entry name" value="HET"/>
    <property type="match status" value="1"/>
</dbReference>
<name>B6H9X4_PENRW</name>